<name>A0A091AVW6_9GAMM</name>
<dbReference type="SUPFAM" id="SSF54001">
    <property type="entry name" value="Cysteine proteinases"/>
    <property type="match status" value="1"/>
</dbReference>
<dbReference type="Gene3D" id="2.60.120.1130">
    <property type="match status" value="1"/>
</dbReference>
<proteinExistence type="predicted"/>
<dbReference type="Gene3D" id="2.60.40.3140">
    <property type="match status" value="1"/>
</dbReference>
<dbReference type="OrthoDB" id="8595007at2"/>
<keyword evidence="4" id="KW-1185">Reference proteome</keyword>
<gene>
    <name evidence="3" type="ORF">N789_09915</name>
</gene>
<evidence type="ECO:0000256" key="1">
    <source>
        <dbReference type="SAM" id="SignalP"/>
    </source>
</evidence>
<dbReference type="Pfam" id="PF12969">
    <property type="entry name" value="DUF3857"/>
    <property type="match status" value="1"/>
</dbReference>
<evidence type="ECO:0000313" key="3">
    <source>
        <dbReference type="EMBL" id="KFN43581.1"/>
    </source>
</evidence>
<accession>A0A091AVW6</accession>
<comment type="caution">
    <text evidence="3">The sequence shown here is derived from an EMBL/GenBank/DDBJ whole genome shotgun (WGS) entry which is preliminary data.</text>
</comment>
<feature type="domain" description="DUF3857" evidence="2">
    <location>
        <begin position="77"/>
        <end position="241"/>
    </location>
</feature>
<dbReference type="Gene3D" id="3.10.620.30">
    <property type="match status" value="1"/>
</dbReference>
<dbReference type="PATRIC" id="fig|1121015.4.peg.1469"/>
<keyword evidence="1" id="KW-0732">Signal</keyword>
<dbReference type="InterPro" id="IPR024618">
    <property type="entry name" value="DUF3857"/>
</dbReference>
<feature type="chain" id="PRO_5001868819" description="DUF3857 domain-containing protein" evidence="1">
    <location>
        <begin position="19"/>
        <end position="682"/>
    </location>
</feature>
<feature type="signal peptide" evidence="1">
    <location>
        <begin position="1"/>
        <end position="18"/>
    </location>
</feature>
<protein>
    <recommendedName>
        <fullName evidence="2">DUF3857 domain-containing protein</fullName>
    </recommendedName>
</protein>
<dbReference type="STRING" id="1121015.GCA_000420545_00795"/>
<dbReference type="InterPro" id="IPR038765">
    <property type="entry name" value="Papain-like_cys_pep_sf"/>
</dbReference>
<dbReference type="Proteomes" id="UP000029385">
    <property type="component" value="Unassembled WGS sequence"/>
</dbReference>
<dbReference type="RefSeq" id="WP_022968446.1">
    <property type="nucleotide sequence ID" value="NZ_ATVD01000001.1"/>
</dbReference>
<evidence type="ECO:0000313" key="4">
    <source>
        <dbReference type="Proteomes" id="UP000029385"/>
    </source>
</evidence>
<dbReference type="eggNOG" id="COG1305">
    <property type="taxonomic scope" value="Bacteria"/>
</dbReference>
<dbReference type="EMBL" id="AVCI01000005">
    <property type="protein sequence ID" value="KFN43581.1"/>
    <property type="molecule type" value="Genomic_DNA"/>
</dbReference>
<reference evidence="3 4" key="1">
    <citation type="submission" date="2013-09" db="EMBL/GenBank/DDBJ databases">
        <title>Genome sequencing of Arenimonas oryziterrae.</title>
        <authorList>
            <person name="Chen F."/>
            <person name="Wang G."/>
        </authorList>
    </citation>
    <scope>NUCLEOTIDE SEQUENCE [LARGE SCALE GENOMIC DNA]</scope>
    <source>
        <strain evidence="3 4">YC6267</strain>
    </source>
</reference>
<organism evidence="3 4">
    <name type="scientific">Arenimonas oryziterrae DSM 21050 = YC6267</name>
    <dbReference type="NCBI Taxonomy" id="1121015"/>
    <lineage>
        <taxon>Bacteria</taxon>
        <taxon>Pseudomonadati</taxon>
        <taxon>Pseudomonadota</taxon>
        <taxon>Gammaproteobacteria</taxon>
        <taxon>Lysobacterales</taxon>
        <taxon>Lysobacteraceae</taxon>
        <taxon>Arenimonas</taxon>
    </lineage>
</organism>
<evidence type="ECO:0000259" key="2">
    <source>
        <dbReference type="Pfam" id="PF12969"/>
    </source>
</evidence>
<dbReference type="AlphaFoldDB" id="A0A091AVW6"/>
<sequence length="682" mass="77466">MRILLLCLGLLSSSMAGAQMVTHERGEFRFNVGPAPEFVQVRSVPDQWAAASKTPDTDERWRNWLIDEQVDRRGGGHVAYFDRAFEPLSAGMVDEAAKFSVSFSPLFQTLTLHRIEVRRDGKWSNRLDAAKVSLARRETDFEENMSDGEVTALLVLEDVRAHDVVRVVYSINGSNPIMGDNITTAFTVGWIDTILEQHGRVLFDPAAQISVQRLRTEEKVLQVRHADRLEVSFDAELTPAIRDMGDYPNWYSPYPAVLVGNKRSWSDIVQWALPLYPMDAPLPAELETRLEQWKKLPDAYQQAGAVLRAMQEEVRYFGIEMGDNTHRPNPPALIWSRRYGDCKDKAYLSAMLLRRLGIQADPALVSTRRGRAIAERLPSASAFNHVIVRVRIGKETLWLDPTLTQQRGDIRQLDLIDYGMALPIVTGATALEEVRAPDGVKNELSVVERFVPRADGKAIDLFVESHYRGERAELTRQRLRSRRLEQISDDFADYYRKQYGDLSIVTPMTVREDDKENTVVYSEHYLLEGVWGKASGGSRNLSAYADALSKDAALPDSMARTEPMRLSRPSKLRHEVRIELPAGWVLSDLPQNLVVSGELIDYRRTLSQENRVVKLVHQFDLRSDHVDTPQVGKYLTDLREIHDALNARLTLGMPAQVRSSERDQRLKDLLRNAMEPEKEEGK</sequence>